<gene>
    <name evidence="1" type="ORF">COLO4_25538</name>
</gene>
<dbReference type="AlphaFoldDB" id="A0A1R3I1Z1"/>
<sequence length="136" mass="15289">MVEEIHMLELRQAQRPLSEKLPHFSTSQEVHDIQTKRARNNNFQTDHEQSQLQKTTSVSYTNLGDNNQHVGSIGGGTSSNFCLALSLNQNNGHIDLAQPFPMNLCHNNFSFGTDGDQLSLKAGFDVERQNHHGKNF</sequence>
<organism evidence="1 2">
    <name type="scientific">Corchorus olitorius</name>
    <dbReference type="NCBI Taxonomy" id="93759"/>
    <lineage>
        <taxon>Eukaryota</taxon>
        <taxon>Viridiplantae</taxon>
        <taxon>Streptophyta</taxon>
        <taxon>Embryophyta</taxon>
        <taxon>Tracheophyta</taxon>
        <taxon>Spermatophyta</taxon>
        <taxon>Magnoliopsida</taxon>
        <taxon>eudicotyledons</taxon>
        <taxon>Gunneridae</taxon>
        <taxon>Pentapetalae</taxon>
        <taxon>rosids</taxon>
        <taxon>malvids</taxon>
        <taxon>Malvales</taxon>
        <taxon>Malvaceae</taxon>
        <taxon>Grewioideae</taxon>
        <taxon>Apeibeae</taxon>
        <taxon>Corchorus</taxon>
    </lineage>
</organism>
<dbReference type="STRING" id="93759.A0A1R3I1Z1"/>
<evidence type="ECO:0000313" key="2">
    <source>
        <dbReference type="Proteomes" id="UP000187203"/>
    </source>
</evidence>
<dbReference type="EMBL" id="AWUE01019072">
    <property type="protein sequence ID" value="OMO76593.1"/>
    <property type="molecule type" value="Genomic_DNA"/>
</dbReference>
<name>A0A1R3I1Z1_9ROSI</name>
<dbReference type="OrthoDB" id="1750941at2759"/>
<proteinExistence type="predicted"/>
<keyword evidence="2" id="KW-1185">Reference proteome</keyword>
<reference evidence="2" key="1">
    <citation type="submission" date="2013-09" db="EMBL/GenBank/DDBJ databases">
        <title>Corchorus olitorius genome sequencing.</title>
        <authorList>
            <person name="Alam M."/>
            <person name="Haque M.S."/>
            <person name="Islam M.S."/>
            <person name="Emdad E.M."/>
            <person name="Islam M.M."/>
            <person name="Ahmed B."/>
            <person name="Halim A."/>
            <person name="Hossen Q.M.M."/>
            <person name="Hossain M.Z."/>
            <person name="Ahmed R."/>
            <person name="Khan M.M."/>
            <person name="Islam R."/>
            <person name="Rashid M.M."/>
            <person name="Khan S.A."/>
            <person name="Rahman M.S."/>
            <person name="Alam M."/>
            <person name="Yahiya A.S."/>
            <person name="Khan M.S."/>
            <person name="Azam M.S."/>
            <person name="Haque T."/>
            <person name="Lashkar M.Z.H."/>
            <person name="Akhand A.I."/>
            <person name="Morshed G."/>
            <person name="Roy S."/>
            <person name="Uddin K.S."/>
            <person name="Rabeya T."/>
            <person name="Hossain A.S."/>
            <person name="Chowdhury A."/>
            <person name="Snigdha A.R."/>
            <person name="Mortoza M.S."/>
            <person name="Matin S.A."/>
            <person name="Hoque S.M.E."/>
            <person name="Islam M.K."/>
            <person name="Roy D.K."/>
            <person name="Haider R."/>
            <person name="Moosa M.M."/>
            <person name="Elias S.M."/>
            <person name="Hasan A.M."/>
            <person name="Jahan S."/>
            <person name="Shafiuddin M."/>
            <person name="Mahmood N."/>
            <person name="Shommy N.S."/>
        </authorList>
    </citation>
    <scope>NUCLEOTIDE SEQUENCE [LARGE SCALE GENOMIC DNA]</scope>
    <source>
        <strain evidence="2">cv. O-4</strain>
    </source>
</reference>
<protein>
    <submittedName>
        <fullName evidence="1">Uncharacterized protein</fullName>
    </submittedName>
</protein>
<accession>A0A1R3I1Z1</accession>
<comment type="caution">
    <text evidence="1">The sequence shown here is derived from an EMBL/GenBank/DDBJ whole genome shotgun (WGS) entry which is preliminary data.</text>
</comment>
<dbReference type="Proteomes" id="UP000187203">
    <property type="component" value="Unassembled WGS sequence"/>
</dbReference>
<evidence type="ECO:0000313" key="1">
    <source>
        <dbReference type="EMBL" id="OMO76593.1"/>
    </source>
</evidence>